<comment type="caution">
    <text evidence="2">The sequence shown here is derived from an EMBL/GenBank/DDBJ whole genome shotgun (WGS) entry which is preliminary data.</text>
</comment>
<name>A0A4V1RQ79_9HYPH</name>
<dbReference type="PANTHER" id="PTHR13355:SF15">
    <property type="entry name" value="GCN5-RELATED N-ACETYLTRANSFERASE 3, CHLOROPLASTIC"/>
    <property type="match status" value="1"/>
</dbReference>
<reference evidence="2 3" key="1">
    <citation type="submission" date="2019-01" db="EMBL/GenBank/DDBJ databases">
        <authorList>
            <person name="Deng T."/>
        </authorList>
    </citation>
    <scope>NUCLEOTIDE SEQUENCE [LARGE SCALE GENOMIC DNA]</scope>
    <source>
        <strain evidence="2 3">F8825</strain>
    </source>
</reference>
<keyword evidence="3" id="KW-1185">Reference proteome</keyword>
<organism evidence="2 3">
    <name type="scientific">Ciceribacter ferrooxidans</name>
    <dbReference type="NCBI Taxonomy" id="2509717"/>
    <lineage>
        <taxon>Bacteria</taxon>
        <taxon>Pseudomonadati</taxon>
        <taxon>Pseudomonadota</taxon>
        <taxon>Alphaproteobacteria</taxon>
        <taxon>Hyphomicrobiales</taxon>
        <taxon>Rhizobiaceae</taxon>
        <taxon>Ciceribacter</taxon>
    </lineage>
</organism>
<evidence type="ECO:0000313" key="2">
    <source>
        <dbReference type="EMBL" id="RYC11917.1"/>
    </source>
</evidence>
<dbReference type="AlphaFoldDB" id="A0A4V1RQ79"/>
<protein>
    <submittedName>
        <fullName evidence="2">GNAT family N-acetyltransferase</fullName>
    </submittedName>
</protein>
<keyword evidence="2" id="KW-0808">Transferase</keyword>
<feature type="domain" description="N-acetyltransferase" evidence="1">
    <location>
        <begin position="5"/>
        <end position="152"/>
    </location>
</feature>
<sequence>MVNPVEVRALGKPDLQGLLALYGQLIENDLPLTPELAEMRFDEILARDGLTVFGAFVDGTLASTCSLIVVPNLTRGGMPYAFIENVVTDARHRRGGLGRRTIQAAIDTAFDAGCYTVRLMTGAKRAGTLDFYRSCGFDMTKYGLEIRRIPPR</sequence>
<dbReference type="Proteomes" id="UP000291088">
    <property type="component" value="Unassembled WGS sequence"/>
</dbReference>
<dbReference type="PROSITE" id="PS51186">
    <property type="entry name" value="GNAT"/>
    <property type="match status" value="1"/>
</dbReference>
<dbReference type="PANTHER" id="PTHR13355">
    <property type="entry name" value="GLUCOSAMINE 6-PHOSPHATE N-ACETYLTRANSFERASE"/>
    <property type="match status" value="1"/>
</dbReference>
<dbReference type="Pfam" id="PF00583">
    <property type="entry name" value="Acetyltransf_1"/>
    <property type="match status" value="1"/>
</dbReference>
<dbReference type="RefSeq" id="WP_129332350.1">
    <property type="nucleotide sequence ID" value="NZ_SDVB01000238.1"/>
</dbReference>
<dbReference type="GO" id="GO:0008080">
    <property type="term" value="F:N-acetyltransferase activity"/>
    <property type="evidence" value="ECO:0007669"/>
    <property type="project" value="TreeGrafter"/>
</dbReference>
<dbReference type="InterPro" id="IPR039143">
    <property type="entry name" value="GNPNAT1-like"/>
</dbReference>
<dbReference type="Gene3D" id="3.40.630.30">
    <property type="match status" value="1"/>
</dbReference>
<evidence type="ECO:0000259" key="1">
    <source>
        <dbReference type="PROSITE" id="PS51186"/>
    </source>
</evidence>
<proteinExistence type="predicted"/>
<dbReference type="SUPFAM" id="SSF55729">
    <property type="entry name" value="Acyl-CoA N-acyltransferases (Nat)"/>
    <property type="match status" value="1"/>
</dbReference>
<dbReference type="OrthoDB" id="7595389at2"/>
<accession>A0A4V1RQ79</accession>
<gene>
    <name evidence="2" type="ORF">EUU22_12675</name>
</gene>
<evidence type="ECO:0000313" key="3">
    <source>
        <dbReference type="Proteomes" id="UP000291088"/>
    </source>
</evidence>
<dbReference type="InterPro" id="IPR016181">
    <property type="entry name" value="Acyl_CoA_acyltransferase"/>
</dbReference>
<dbReference type="EMBL" id="SDVB01000238">
    <property type="protein sequence ID" value="RYC11917.1"/>
    <property type="molecule type" value="Genomic_DNA"/>
</dbReference>
<dbReference type="InterPro" id="IPR000182">
    <property type="entry name" value="GNAT_dom"/>
</dbReference>